<dbReference type="STRING" id="1144548.SAMN05443287_101541"/>
<sequence length="618" mass="68040">MTSSCGLSASRSDPVSYEVIQPGDARPGRIRPARLLYFAAVLPAVAWSSRRSAGVVRRLVPTACPRRPGRGKRRGTGPATPARRRTPRVAPACAWGRARAGRSRRSSRSAAPDREWSPHTAQKPGHARAGLPAGRPIHLPARVRRQPRPPHPAASAHAIEPSNVHRKDRPLRPAGHCSPSWGQCPRLIGIRCRARHGRSAPHRQTRRHSCHDHTGRCRLANVNAVADRYSSYETRLSRDIDVSLPAAGCCCTPRAWSKSRRRAASCSIVWMRWPNPDAAGGDGKYRLTIRRRSPIATAICPALPPEDTEGHLLMCLDPRPSAEAKPHAERVVDPEGDCPLTRCAVRCWSTSRGVFDAQFTQCRGLRCPRLLHLRQQLRSPPPVRRHHPPGRHRLHSQGYRLIRLAGSDQGKTKVETSRRRPAGPRSPITVRIQLGQHRPRYLLGTGVTRPRQRRGRVRGGLSRVVAIVVLGPLGNRQIRRQPLNPVQRASGRTDVPDPRPGTGLLSCRLDAGRAALRGNPLSLIGKIECRPVVTLSQHVPGPGFETPCLDLAMLRMLGKITSSSQVSSRSSPLPQVDVDGRPQHRQPASSNQQPPSLSKRDPSIQQPAHIGEVPPHQR</sequence>
<proteinExistence type="predicted"/>
<reference evidence="3" key="1">
    <citation type="submission" date="2016-10" db="EMBL/GenBank/DDBJ databases">
        <authorList>
            <person name="Varghese N."/>
            <person name="Submissions S."/>
        </authorList>
    </citation>
    <scope>NUCLEOTIDE SEQUENCE [LARGE SCALE GENOMIC DNA]</scope>
    <source>
        <strain evidence="3">CGMCC 4.7038</strain>
    </source>
</reference>
<evidence type="ECO:0000313" key="3">
    <source>
        <dbReference type="Proteomes" id="UP000198707"/>
    </source>
</evidence>
<feature type="region of interest" description="Disordered" evidence="1">
    <location>
        <begin position="407"/>
        <end position="426"/>
    </location>
</feature>
<gene>
    <name evidence="2" type="ORF">SAMN05443287_101541</name>
</gene>
<evidence type="ECO:0000313" key="2">
    <source>
        <dbReference type="EMBL" id="SEI62590.1"/>
    </source>
</evidence>
<dbReference type="EMBL" id="FNYV01000001">
    <property type="protein sequence ID" value="SEI62590.1"/>
    <property type="molecule type" value="Genomic_DNA"/>
</dbReference>
<keyword evidence="3" id="KW-1185">Reference proteome</keyword>
<evidence type="ECO:0000256" key="1">
    <source>
        <dbReference type="SAM" id="MobiDB-lite"/>
    </source>
</evidence>
<feature type="region of interest" description="Disordered" evidence="1">
    <location>
        <begin position="562"/>
        <end position="618"/>
    </location>
</feature>
<organism evidence="2 3">
    <name type="scientific">Micromonospora phaseoli</name>
    <dbReference type="NCBI Taxonomy" id="1144548"/>
    <lineage>
        <taxon>Bacteria</taxon>
        <taxon>Bacillati</taxon>
        <taxon>Actinomycetota</taxon>
        <taxon>Actinomycetes</taxon>
        <taxon>Micromonosporales</taxon>
        <taxon>Micromonosporaceae</taxon>
        <taxon>Micromonospora</taxon>
    </lineage>
</organism>
<dbReference type="AlphaFoldDB" id="A0A1H6SF01"/>
<dbReference type="Proteomes" id="UP000198707">
    <property type="component" value="Unassembled WGS sequence"/>
</dbReference>
<feature type="compositionally biased region" description="Low complexity" evidence="1">
    <location>
        <begin position="88"/>
        <end position="98"/>
    </location>
</feature>
<name>A0A1H6SF01_9ACTN</name>
<feature type="region of interest" description="Disordered" evidence="1">
    <location>
        <begin position="63"/>
        <end position="178"/>
    </location>
</feature>
<feature type="compositionally biased region" description="Polar residues" evidence="1">
    <location>
        <begin position="586"/>
        <end position="596"/>
    </location>
</feature>
<feature type="compositionally biased region" description="Low complexity" evidence="1">
    <location>
        <begin position="562"/>
        <end position="571"/>
    </location>
</feature>
<accession>A0A1H6SF01</accession>
<protein>
    <submittedName>
        <fullName evidence="2">Uncharacterized protein</fullName>
    </submittedName>
</protein>